<dbReference type="AlphaFoldDB" id="A0A4Y3TP35"/>
<proteinExistence type="predicted"/>
<dbReference type="Pfam" id="PF10091">
    <property type="entry name" value="Glycoamylase"/>
    <property type="match status" value="1"/>
</dbReference>
<sequence length="571" mass="63670">MVVMLPDWFFLPSRFASSFLQSCRLIPPCVGRCSSGVSLLAVAAGLALHPVGAQAVDAPDTETPAVQPAMPPIPASPSTSQQRQAARLSTSVVFKPTRADMALIEDLEHRTFLWFWEAGDAQTGLVPDRYPSDQTQASVASVGFGLTAYGIGVERGYITRQQAIERTLNTLRYLFRLPQNDSTENASGYHGFFYHFLNKDTGLRFNKDIELSSIDTALLMQGILFAESYYTQNTPQEAEIRTLANALYQNVDWTWMRRPDLRLSMGWSPERQFLPNYWEGYSEGMMAYILALGAEKHPLQPASWQVWLTTNDRRWGEYYGQTLLNFAPMFGHQYTHSWIDFRGIQDDWNREKGIDYFENSRRATYAQRTYAMTNPGRWQDYGKDVWGLTASDGPGELTQTVGGTPRRFMSYAARGTGRDYTQDDGTIAPTAAGGSVAFAPEIAIPALREMKHRYGGRIYSRYGFVDAFNPSFHTADKSFWSDTAYLGIDQGPILLMIENWRSGLVWNTMKRNPAIREGLLKAGFRGGWLGDRAATPAPAIHASAPASVPSAPVSQHAHAHLPAHNGAQQTG</sequence>
<protein>
    <recommendedName>
        <fullName evidence="2">Glycoamylase-like domain-containing protein</fullName>
    </recommendedName>
</protein>
<feature type="region of interest" description="Disordered" evidence="1">
    <location>
        <begin position="542"/>
        <end position="571"/>
    </location>
</feature>
<evidence type="ECO:0000256" key="1">
    <source>
        <dbReference type="SAM" id="MobiDB-lite"/>
    </source>
</evidence>
<dbReference type="Gene3D" id="1.50.10.140">
    <property type="match status" value="1"/>
</dbReference>
<comment type="caution">
    <text evidence="3">The sequence shown here is derived from an EMBL/GenBank/DDBJ whole genome shotgun (WGS) entry which is preliminary data.</text>
</comment>
<accession>A0A4Y3TP35</accession>
<reference evidence="3 4" key="1">
    <citation type="submission" date="2019-06" db="EMBL/GenBank/DDBJ databases">
        <title>Whole genome shotgun sequence of Acetobacter orleanensis NBRC 13752.</title>
        <authorList>
            <person name="Hosoyama A."/>
            <person name="Uohara A."/>
            <person name="Ohji S."/>
            <person name="Ichikawa N."/>
        </authorList>
    </citation>
    <scope>NUCLEOTIDE SEQUENCE [LARGE SCALE GENOMIC DNA]</scope>
    <source>
        <strain evidence="3 4">NBRC 13752</strain>
    </source>
</reference>
<keyword evidence="4" id="KW-1185">Reference proteome</keyword>
<evidence type="ECO:0000313" key="4">
    <source>
        <dbReference type="Proteomes" id="UP000317617"/>
    </source>
</evidence>
<evidence type="ECO:0000259" key="2">
    <source>
        <dbReference type="Pfam" id="PF10091"/>
    </source>
</evidence>
<evidence type="ECO:0000313" key="3">
    <source>
        <dbReference type="EMBL" id="GEB83219.1"/>
    </source>
</evidence>
<name>A0A4Y3TP35_9PROT</name>
<feature type="domain" description="Glycoamylase-like" evidence="2">
    <location>
        <begin position="277"/>
        <end position="513"/>
    </location>
</feature>
<dbReference type="EMBL" id="BJMU01000008">
    <property type="protein sequence ID" value="GEB83219.1"/>
    <property type="molecule type" value="Genomic_DNA"/>
</dbReference>
<feature type="compositionally biased region" description="Low complexity" evidence="1">
    <location>
        <begin position="542"/>
        <end position="556"/>
    </location>
</feature>
<organism evidence="3 4">
    <name type="scientific">Acetobacter orleanensis</name>
    <dbReference type="NCBI Taxonomy" id="104099"/>
    <lineage>
        <taxon>Bacteria</taxon>
        <taxon>Pseudomonadati</taxon>
        <taxon>Pseudomonadota</taxon>
        <taxon>Alphaproteobacteria</taxon>
        <taxon>Acetobacterales</taxon>
        <taxon>Acetobacteraceae</taxon>
        <taxon>Acetobacter</taxon>
    </lineage>
</organism>
<dbReference type="Proteomes" id="UP000317617">
    <property type="component" value="Unassembled WGS sequence"/>
</dbReference>
<gene>
    <name evidence="3" type="ORF">AOR01nite_16960</name>
</gene>
<feature type="region of interest" description="Disordered" evidence="1">
    <location>
        <begin position="61"/>
        <end position="82"/>
    </location>
</feature>
<dbReference type="InterPro" id="IPR019282">
    <property type="entry name" value="Glycoamylase-like_cons_dom"/>
</dbReference>